<evidence type="ECO:0000256" key="3">
    <source>
        <dbReference type="ARBA" id="ARBA00022670"/>
    </source>
</evidence>
<keyword evidence="5" id="KW-0378">Hydrolase</keyword>
<dbReference type="Pfam" id="PF01551">
    <property type="entry name" value="Peptidase_M23"/>
    <property type="match status" value="1"/>
</dbReference>
<dbReference type="GO" id="GO:0046872">
    <property type="term" value="F:metal ion binding"/>
    <property type="evidence" value="ECO:0007669"/>
    <property type="project" value="UniProtKB-KW"/>
</dbReference>
<evidence type="ECO:0000256" key="4">
    <source>
        <dbReference type="ARBA" id="ARBA00022723"/>
    </source>
</evidence>
<proteinExistence type="predicted"/>
<organism evidence="11 12">
    <name type="scientific">Ahniella affigens</name>
    <dbReference type="NCBI Taxonomy" id="2021234"/>
    <lineage>
        <taxon>Bacteria</taxon>
        <taxon>Pseudomonadati</taxon>
        <taxon>Pseudomonadota</taxon>
        <taxon>Gammaproteobacteria</taxon>
        <taxon>Lysobacterales</taxon>
        <taxon>Rhodanobacteraceae</taxon>
        <taxon>Ahniella</taxon>
    </lineage>
</organism>
<dbReference type="Gene3D" id="3.10.450.350">
    <property type="match status" value="2"/>
</dbReference>
<evidence type="ECO:0000259" key="9">
    <source>
        <dbReference type="Pfam" id="PF01551"/>
    </source>
</evidence>
<feature type="domain" description="Csd3-like second N-terminal" evidence="10">
    <location>
        <begin position="217"/>
        <end position="337"/>
    </location>
</feature>
<feature type="transmembrane region" description="Helical" evidence="8">
    <location>
        <begin position="57"/>
        <end position="78"/>
    </location>
</feature>
<dbReference type="SUPFAM" id="SSF51261">
    <property type="entry name" value="Duplicated hybrid motif"/>
    <property type="match status" value="1"/>
</dbReference>
<dbReference type="InterPro" id="IPR016047">
    <property type="entry name" value="M23ase_b-sheet_dom"/>
</dbReference>
<dbReference type="GO" id="GO:0030313">
    <property type="term" value="C:cell envelope"/>
    <property type="evidence" value="ECO:0007669"/>
    <property type="project" value="UniProtKB-SubCell"/>
</dbReference>
<dbReference type="KEGG" id="xba:C7S18_11160"/>
<reference evidence="11 12" key="1">
    <citation type="submission" date="2018-03" db="EMBL/GenBank/DDBJ databases">
        <title>Ahniella affigens gen. nov., sp. nov., a gammaproteobacterium isolated from sandy soil near a stream.</title>
        <authorList>
            <person name="Ko Y."/>
            <person name="Kim J.-H."/>
        </authorList>
    </citation>
    <scope>NUCLEOTIDE SEQUENCE [LARGE SCALE GENOMIC DNA]</scope>
    <source>
        <strain evidence="11 12">D13</strain>
    </source>
</reference>
<dbReference type="EMBL" id="CP027860">
    <property type="protein sequence ID" value="AVP97722.1"/>
    <property type="molecule type" value="Genomic_DNA"/>
</dbReference>
<dbReference type="CDD" id="cd12797">
    <property type="entry name" value="M23_peptidase"/>
    <property type="match status" value="1"/>
</dbReference>
<sequence>MLFRNDDEKSRQRQRRQALRRHAQRRHKHFYNAWPDWSFIQNFRAAPVTWRSERGMITIVAGILALLALVVLPSWAAVFGRGELPLGPTIPLVLPAMTTDAPTWKDDRQALINGVYTRIDEAGMWTTITVEKGQTLGAIFAEIGVNGSHLAQLLGQMKDSRALTTLKPGEKLGVKRAPDGHLLAIQYDADGNTRKLVEWHGDRVQESTIERPLERRTHVASGIIESSLFAAAEDAGLSDDMVVELAKVFGYDIDMAQDLRKGDKFFVVYEASYRDGEPVAGGRVLAATFYNRAKRFEAVGYQRAGGDFEYYDQSGRPLRKDFIRTPVEFSRISSRFSSARKHPVLGTVRAHRGVDYAAPSGTPIIAASNGKVSFSGWQNGYGNVIILDHGRGYSTLYGHMSRRVANRGVRVRQGEVIGYVGMTGLASGPHLHYEFRVNGVHRDPLKVTMPPPERLPLTLMAAFQKAVKPSLYLLARLEGPFPTTVQK</sequence>
<keyword evidence="4" id="KW-0479">Metal-binding</keyword>
<dbReference type="GO" id="GO:0004222">
    <property type="term" value="F:metalloendopeptidase activity"/>
    <property type="evidence" value="ECO:0007669"/>
    <property type="project" value="TreeGrafter"/>
</dbReference>
<keyword evidence="12" id="KW-1185">Reference proteome</keyword>
<protein>
    <submittedName>
        <fullName evidence="11">Peptidase M23</fullName>
    </submittedName>
</protein>
<keyword evidence="6" id="KW-0862">Zinc</keyword>
<evidence type="ECO:0000256" key="2">
    <source>
        <dbReference type="ARBA" id="ARBA00004196"/>
    </source>
</evidence>
<dbReference type="GO" id="GO:0006508">
    <property type="term" value="P:proteolysis"/>
    <property type="evidence" value="ECO:0007669"/>
    <property type="project" value="UniProtKB-KW"/>
</dbReference>
<dbReference type="Proteomes" id="UP000241074">
    <property type="component" value="Chromosome"/>
</dbReference>
<evidence type="ECO:0000256" key="1">
    <source>
        <dbReference type="ARBA" id="ARBA00001947"/>
    </source>
</evidence>
<evidence type="ECO:0000313" key="11">
    <source>
        <dbReference type="EMBL" id="AVP97722.1"/>
    </source>
</evidence>
<dbReference type="Gene3D" id="2.70.70.10">
    <property type="entry name" value="Glucose Permease (Domain IIA)"/>
    <property type="match status" value="1"/>
</dbReference>
<evidence type="ECO:0000259" key="10">
    <source>
        <dbReference type="Pfam" id="PF19425"/>
    </source>
</evidence>
<gene>
    <name evidence="11" type="ORF">C7S18_11160</name>
</gene>
<keyword evidence="8" id="KW-1133">Transmembrane helix</keyword>
<dbReference type="OrthoDB" id="9805070at2"/>
<evidence type="ECO:0000256" key="6">
    <source>
        <dbReference type="ARBA" id="ARBA00022833"/>
    </source>
</evidence>
<dbReference type="InterPro" id="IPR045834">
    <property type="entry name" value="Csd3_N2"/>
</dbReference>
<dbReference type="AlphaFoldDB" id="A0A2P1PSC1"/>
<keyword evidence="8" id="KW-0472">Membrane</keyword>
<evidence type="ECO:0000256" key="8">
    <source>
        <dbReference type="SAM" id="Phobius"/>
    </source>
</evidence>
<keyword evidence="3" id="KW-0645">Protease</keyword>
<comment type="subcellular location">
    <subcellularLocation>
        <location evidence="2">Cell envelope</location>
    </subcellularLocation>
</comment>
<dbReference type="InterPro" id="IPR011055">
    <property type="entry name" value="Dup_hybrid_motif"/>
</dbReference>
<reference evidence="11 12" key="2">
    <citation type="submission" date="2018-03" db="EMBL/GenBank/DDBJ databases">
        <authorList>
            <person name="Keele B.F."/>
        </authorList>
    </citation>
    <scope>NUCLEOTIDE SEQUENCE [LARGE SCALE GENOMIC DNA]</scope>
    <source>
        <strain evidence="11 12">D13</strain>
    </source>
</reference>
<dbReference type="PANTHER" id="PTHR21666">
    <property type="entry name" value="PEPTIDASE-RELATED"/>
    <property type="match status" value="1"/>
</dbReference>
<evidence type="ECO:0000256" key="7">
    <source>
        <dbReference type="ARBA" id="ARBA00023049"/>
    </source>
</evidence>
<accession>A0A2P1PSC1</accession>
<feature type="domain" description="M23ase beta-sheet core" evidence="9">
    <location>
        <begin position="350"/>
        <end position="444"/>
    </location>
</feature>
<evidence type="ECO:0000256" key="5">
    <source>
        <dbReference type="ARBA" id="ARBA00022801"/>
    </source>
</evidence>
<comment type="cofactor">
    <cofactor evidence="1">
        <name>Zn(2+)</name>
        <dbReference type="ChEBI" id="CHEBI:29105"/>
    </cofactor>
</comment>
<keyword evidence="8" id="KW-0812">Transmembrane</keyword>
<dbReference type="InterPro" id="IPR050570">
    <property type="entry name" value="Cell_wall_metabolism_enzyme"/>
</dbReference>
<name>A0A2P1PSC1_9GAMM</name>
<dbReference type="PANTHER" id="PTHR21666:SF288">
    <property type="entry name" value="CELL DIVISION PROTEIN YTFB"/>
    <property type="match status" value="1"/>
</dbReference>
<keyword evidence="7" id="KW-0482">Metalloprotease</keyword>
<dbReference type="Pfam" id="PF19425">
    <property type="entry name" value="Csd3_N2"/>
    <property type="match status" value="1"/>
</dbReference>
<dbReference type="RefSeq" id="WP_106891642.1">
    <property type="nucleotide sequence ID" value="NZ_CP027860.1"/>
</dbReference>
<evidence type="ECO:0000313" key="12">
    <source>
        <dbReference type="Proteomes" id="UP000241074"/>
    </source>
</evidence>